<gene>
    <name evidence="1" type="ORF">TbgDal_X19270</name>
</gene>
<organism evidence="1 2">
    <name type="scientific">Trypanosoma brucei gambiense (strain MHOM/CI/86/DAL972)</name>
    <dbReference type="NCBI Taxonomy" id="679716"/>
    <lineage>
        <taxon>Eukaryota</taxon>
        <taxon>Discoba</taxon>
        <taxon>Euglenozoa</taxon>
        <taxon>Kinetoplastea</taxon>
        <taxon>Metakinetoplastina</taxon>
        <taxon>Trypanosomatida</taxon>
        <taxon>Trypanosomatidae</taxon>
        <taxon>Trypanosoma</taxon>
    </lineage>
</organism>
<protein>
    <submittedName>
        <fullName evidence="1">Uncharacterized protein</fullName>
    </submittedName>
</protein>
<dbReference type="AlphaFoldDB" id="D0A0R1"/>
<sequence length="103" mass="11502">MHHQLITSTCIHAHMSYPASFSFSHSLCVCVCVCTPASLYTCLWPCQWTLNYSIFFFLVGGFEAECASLIREQQARPRCLLVCNECCGLETLSCMMCSTGITI</sequence>
<accession>D0A0R1</accession>
<dbReference type="RefSeq" id="XP_011779083.1">
    <property type="nucleotide sequence ID" value="XM_011780781.1"/>
</dbReference>
<evidence type="ECO:0000313" key="1">
    <source>
        <dbReference type="EMBL" id="CBH16819.1"/>
    </source>
</evidence>
<proteinExistence type="predicted"/>
<evidence type="ECO:0000313" key="2">
    <source>
        <dbReference type="Proteomes" id="UP000002316"/>
    </source>
</evidence>
<dbReference type="Proteomes" id="UP000002316">
    <property type="component" value="Chromosome 10"/>
</dbReference>
<reference evidence="2" key="1">
    <citation type="journal article" date="2010" name="PLoS Negl. Trop. Dis.">
        <title>The genome sequence of Trypanosoma brucei gambiense, causative agent of chronic human african trypanosomiasis.</title>
        <authorList>
            <person name="Jackson A.P."/>
            <person name="Sanders M."/>
            <person name="Berry A."/>
            <person name="McQuillan J."/>
            <person name="Aslett M.A."/>
            <person name="Quail M.A."/>
            <person name="Chukualim B."/>
            <person name="Capewell P."/>
            <person name="MacLeod A."/>
            <person name="Melville S.E."/>
            <person name="Gibson W."/>
            <person name="Barry J.D."/>
            <person name="Berriman M."/>
            <person name="Hertz-Fowler C."/>
        </authorList>
    </citation>
    <scope>NUCLEOTIDE SEQUENCE [LARGE SCALE GENOMIC DNA]</scope>
    <source>
        <strain evidence="2">MHOM/CI/86/DAL972</strain>
    </source>
</reference>
<dbReference type="GeneID" id="23865179"/>
<name>D0A0R1_TRYB9</name>
<dbReference type="KEGG" id="tbg:TbgDal_X19270"/>
<dbReference type="EMBL" id="FN554973">
    <property type="protein sequence ID" value="CBH16819.1"/>
    <property type="molecule type" value="Genomic_DNA"/>
</dbReference>